<organism evidence="2 3">
    <name type="scientific">Solanum commersonii</name>
    <name type="common">Commerson's wild potato</name>
    <name type="synonym">Commerson's nightshade</name>
    <dbReference type="NCBI Taxonomy" id="4109"/>
    <lineage>
        <taxon>Eukaryota</taxon>
        <taxon>Viridiplantae</taxon>
        <taxon>Streptophyta</taxon>
        <taxon>Embryophyta</taxon>
        <taxon>Tracheophyta</taxon>
        <taxon>Spermatophyta</taxon>
        <taxon>Magnoliopsida</taxon>
        <taxon>eudicotyledons</taxon>
        <taxon>Gunneridae</taxon>
        <taxon>Pentapetalae</taxon>
        <taxon>asterids</taxon>
        <taxon>lamiids</taxon>
        <taxon>Solanales</taxon>
        <taxon>Solanaceae</taxon>
        <taxon>Solanoideae</taxon>
        <taxon>Solaneae</taxon>
        <taxon>Solanum</taxon>
    </lineage>
</organism>
<dbReference type="AlphaFoldDB" id="A0A9J5YZY3"/>
<keyword evidence="1" id="KW-0812">Transmembrane</keyword>
<gene>
    <name evidence="2" type="ORF">H5410_027709</name>
</gene>
<accession>A0A9J5YZY3</accession>
<name>A0A9J5YZY3_SOLCO</name>
<dbReference type="PANTHER" id="PTHR47510">
    <property type="entry name" value="REVERSE TRANSCRIPTASE DOMAIN-CONTAINING PROTEIN"/>
    <property type="match status" value="1"/>
</dbReference>
<dbReference type="PANTHER" id="PTHR47510:SF3">
    <property type="entry name" value="ENDO_EXONUCLEASE_PHOSPHATASE DOMAIN-CONTAINING PROTEIN"/>
    <property type="match status" value="1"/>
</dbReference>
<evidence type="ECO:0000313" key="3">
    <source>
        <dbReference type="Proteomes" id="UP000824120"/>
    </source>
</evidence>
<protein>
    <submittedName>
        <fullName evidence="2">Uncharacterized protein</fullName>
    </submittedName>
</protein>
<dbReference type="OrthoDB" id="515277at2759"/>
<sequence>MGAWSGSGDADTMWNKAASCIREVASKVLGVSRGKFGGHKGDWWWNGEVQGKVEAKKAAYTKWVECVDDEEKRTLKKVYKTTKTEAKLAVTKAKTAAFERLYAELGDKGGDKKLYRLAKARERKARDLDQVKCIKDEEGKVLVDESSIKQRWRRYFHKLLNEEGGGDIVLGELAHSERLRDFGYCRCFRIEEVIRAISRMSRGRATGPDEIPVEFWKSTDKAGVTTSEGYQIAKPYYEDLGESGGDEGEKRGVHFENRDALEEADVEMRLDTLIIPKKDSFKYLGLRIQGSGDIDDDVTHRIGVAWMKWRNASESCVIRKFHLDLKDLAQLHITEDMTLDRKEWRSRIKVEVLVCGSYSLMCLRRFTSLTVLLRLPSPPLINYYLSFWMILIWMAINNALWNQKVPQPQVINEEWKIEMQV</sequence>
<keyword evidence="3" id="KW-1185">Reference proteome</keyword>
<proteinExistence type="predicted"/>
<evidence type="ECO:0000313" key="2">
    <source>
        <dbReference type="EMBL" id="KAG5606217.1"/>
    </source>
</evidence>
<keyword evidence="1" id="KW-0472">Membrane</keyword>
<feature type="transmembrane region" description="Helical" evidence="1">
    <location>
        <begin position="381"/>
        <end position="401"/>
    </location>
</feature>
<evidence type="ECO:0000256" key="1">
    <source>
        <dbReference type="SAM" id="Phobius"/>
    </source>
</evidence>
<reference evidence="2 3" key="1">
    <citation type="submission" date="2020-09" db="EMBL/GenBank/DDBJ databases">
        <title>De no assembly of potato wild relative species, Solanum commersonii.</title>
        <authorList>
            <person name="Cho K."/>
        </authorList>
    </citation>
    <scope>NUCLEOTIDE SEQUENCE [LARGE SCALE GENOMIC DNA]</scope>
    <source>
        <strain evidence="2">LZ3.2</strain>
        <tissue evidence="2">Leaf</tissue>
    </source>
</reference>
<keyword evidence="1" id="KW-1133">Transmembrane helix</keyword>
<comment type="caution">
    <text evidence="2">The sequence shown here is derived from an EMBL/GenBank/DDBJ whole genome shotgun (WGS) entry which is preliminary data.</text>
</comment>
<dbReference type="EMBL" id="JACXVP010000005">
    <property type="protein sequence ID" value="KAG5606217.1"/>
    <property type="molecule type" value="Genomic_DNA"/>
</dbReference>
<dbReference type="Proteomes" id="UP000824120">
    <property type="component" value="Chromosome 5"/>
</dbReference>